<proteinExistence type="predicted"/>
<dbReference type="InterPro" id="IPR050518">
    <property type="entry name" value="Rpo3/RPB3_RNA_Pol_subunit"/>
</dbReference>
<name>A0A5D2VM44_GOSMU</name>
<dbReference type="GO" id="GO:0005736">
    <property type="term" value="C:RNA polymerase I complex"/>
    <property type="evidence" value="ECO:0007669"/>
    <property type="project" value="TreeGrafter"/>
</dbReference>
<gene>
    <name evidence="3" type="ORF">E1A91_D03G114000v1</name>
</gene>
<keyword evidence="2" id="KW-0804">Transcription</keyword>
<dbReference type="GO" id="GO:0003899">
    <property type="term" value="F:DNA-directed RNA polymerase activity"/>
    <property type="evidence" value="ECO:0007669"/>
    <property type="project" value="TreeGrafter"/>
</dbReference>
<dbReference type="GO" id="GO:0046983">
    <property type="term" value="F:protein dimerization activity"/>
    <property type="evidence" value="ECO:0007669"/>
    <property type="project" value="InterPro"/>
</dbReference>
<dbReference type="Proteomes" id="UP000323597">
    <property type="component" value="Chromosome D03"/>
</dbReference>
<dbReference type="GO" id="GO:0005666">
    <property type="term" value="C:RNA polymerase III complex"/>
    <property type="evidence" value="ECO:0007669"/>
    <property type="project" value="TreeGrafter"/>
</dbReference>
<keyword evidence="4" id="KW-1185">Reference proteome</keyword>
<sequence length="139" mass="15722">MAEGVGEEKKKFSIWDLPDVPMGQLPPHLELQRSRVSCNKDAPIHTESIQYSGAYASMGIDNSSRLDRFSNNFRVEVVRLNEDDMEFDMIGTDAAIANSFSGILIAEKMISQMKRTPLFSNSMFSVKEVVHVLKLNRMH</sequence>
<evidence type="ECO:0000256" key="2">
    <source>
        <dbReference type="ARBA" id="ARBA00023163"/>
    </source>
</evidence>
<evidence type="ECO:0000256" key="1">
    <source>
        <dbReference type="ARBA" id="ARBA00022478"/>
    </source>
</evidence>
<dbReference type="InterPro" id="IPR036603">
    <property type="entry name" value="RBP11-like"/>
</dbReference>
<evidence type="ECO:0000313" key="4">
    <source>
        <dbReference type="Proteomes" id="UP000323597"/>
    </source>
</evidence>
<organism evidence="3 4">
    <name type="scientific">Gossypium mustelinum</name>
    <name type="common">Cotton</name>
    <name type="synonym">Gossypium caicoense</name>
    <dbReference type="NCBI Taxonomy" id="34275"/>
    <lineage>
        <taxon>Eukaryota</taxon>
        <taxon>Viridiplantae</taxon>
        <taxon>Streptophyta</taxon>
        <taxon>Embryophyta</taxon>
        <taxon>Tracheophyta</taxon>
        <taxon>Spermatophyta</taxon>
        <taxon>Magnoliopsida</taxon>
        <taxon>eudicotyledons</taxon>
        <taxon>Gunneridae</taxon>
        <taxon>Pentapetalae</taxon>
        <taxon>rosids</taxon>
        <taxon>malvids</taxon>
        <taxon>Malvales</taxon>
        <taxon>Malvaceae</taxon>
        <taxon>Malvoideae</taxon>
        <taxon>Gossypium</taxon>
    </lineage>
</organism>
<dbReference type="AlphaFoldDB" id="A0A5D2VM44"/>
<evidence type="ECO:0000313" key="3">
    <source>
        <dbReference type="EMBL" id="TYI90325.1"/>
    </source>
</evidence>
<dbReference type="GO" id="GO:0006351">
    <property type="term" value="P:DNA-templated transcription"/>
    <property type="evidence" value="ECO:0007669"/>
    <property type="project" value="InterPro"/>
</dbReference>
<reference evidence="3 4" key="1">
    <citation type="submission" date="2019-07" db="EMBL/GenBank/DDBJ databases">
        <title>WGS assembly of Gossypium mustelinum.</title>
        <authorList>
            <person name="Chen Z.J."/>
            <person name="Sreedasyam A."/>
            <person name="Ando A."/>
            <person name="Song Q."/>
            <person name="De L."/>
            <person name="Hulse-Kemp A."/>
            <person name="Ding M."/>
            <person name="Ye W."/>
            <person name="Kirkbride R."/>
            <person name="Jenkins J."/>
            <person name="Plott C."/>
            <person name="Lovell J."/>
            <person name="Lin Y.-M."/>
            <person name="Vaughn R."/>
            <person name="Liu B."/>
            <person name="Li W."/>
            <person name="Simpson S."/>
            <person name="Scheffler B."/>
            <person name="Saski C."/>
            <person name="Grover C."/>
            <person name="Hu G."/>
            <person name="Conover J."/>
            <person name="Carlson J."/>
            <person name="Shu S."/>
            <person name="Boston L."/>
            <person name="Williams M."/>
            <person name="Peterson D."/>
            <person name="Mcgee K."/>
            <person name="Jones D."/>
            <person name="Wendel J."/>
            <person name="Stelly D."/>
            <person name="Grimwood J."/>
            <person name="Schmutz J."/>
        </authorList>
    </citation>
    <scope>NUCLEOTIDE SEQUENCE [LARGE SCALE GENOMIC DNA]</scope>
    <source>
        <strain evidence="3">1408120.09</strain>
    </source>
</reference>
<protein>
    <submittedName>
        <fullName evidence="3">Uncharacterized protein</fullName>
    </submittedName>
</protein>
<keyword evidence="1" id="KW-0240">DNA-directed RNA polymerase</keyword>
<dbReference type="PANTHER" id="PTHR11800:SF13">
    <property type="entry name" value="DNA-DIRECTED RNA POLYMERASES I AND III SUBUNIT RPAC1"/>
    <property type="match status" value="1"/>
</dbReference>
<accession>A0A5D2VM44</accession>
<dbReference type="PANTHER" id="PTHR11800">
    <property type="entry name" value="DNA-DIRECTED RNA POLYMERASE"/>
    <property type="match status" value="1"/>
</dbReference>
<dbReference type="EMBL" id="CM017651">
    <property type="protein sequence ID" value="TYI90325.1"/>
    <property type="molecule type" value="Genomic_DNA"/>
</dbReference>
<dbReference type="Gene3D" id="3.30.1360.10">
    <property type="entry name" value="RNA polymerase, RBP11-like subunit"/>
    <property type="match status" value="1"/>
</dbReference>